<dbReference type="AlphaFoldDB" id="A0A5U8J7A4"/>
<protein>
    <submittedName>
        <fullName evidence="1">Uncharacterized protein</fullName>
    </submittedName>
</protein>
<organism evidence="1">
    <name type="scientific">Salmonella enterica subsp. enterica serovar Panama</name>
    <dbReference type="NCBI Taxonomy" id="29472"/>
    <lineage>
        <taxon>Bacteria</taxon>
        <taxon>Pseudomonadati</taxon>
        <taxon>Pseudomonadota</taxon>
        <taxon>Gammaproteobacteria</taxon>
        <taxon>Enterobacterales</taxon>
        <taxon>Enterobacteriaceae</taxon>
        <taxon>Salmonella</taxon>
    </lineage>
</organism>
<reference evidence="1" key="1">
    <citation type="submission" date="2018-06" db="EMBL/GenBank/DDBJ databases">
        <authorList>
            <person name="Ashton P.M."/>
            <person name="Dallman T."/>
            <person name="Nair S."/>
            <person name="De Pinna E."/>
            <person name="Peters T."/>
            <person name="Grant K."/>
        </authorList>
    </citation>
    <scope>NUCLEOTIDE SEQUENCE [LARGE SCALE GENOMIC DNA]</scope>
    <source>
        <strain evidence="1">449454</strain>
    </source>
</reference>
<gene>
    <name evidence="1" type="ORF">DOI44_08835</name>
</gene>
<dbReference type="Proteomes" id="UP000839597">
    <property type="component" value="Unassembled WGS sequence"/>
</dbReference>
<name>A0A5U8J7A4_SALET</name>
<dbReference type="EMBL" id="AAGTPA010000008">
    <property type="protein sequence ID" value="EBR8433130.1"/>
    <property type="molecule type" value="Genomic_DNA"/>
</dbReference>
<evidence type="ECO:0000313" key="1">
    <source>
        <dbReference type="EMBL" id="EBR8433130.1"/>
    </source>
</evidence>
<sequence>MGKATQLIAVSDSKASKLLSFYPGDSYISAIHHCNTSLFVAVRKVLEPQLKEYKKQTTDKKEIDDIDQQYGVWLNIMDRMRIPRTPFRYHA</sequence>
<accession>A0A5U8J7A4</accession>
<comment type="caution">
    <text evidence="1">The sequence shown here is derived from an EMBL/GenBank/DDBJ whole genome shotgun (WGS) entry which is preliminary data.</text>
</comment>
<proteinExistence type="predicted"/>